<organism evidence="4 5">
    <name type="scientific">Thermus thermophilus</name>
    <dbReference type="NCBI Taxonomy" id="274"/>
    <lineage>
        <taxon>Bacteria</taxon>
        <taxon>Thermotogati</taxon>
        <taxon>Deinococcota</taxon>
        <taxon>Deinococci</taxon>
        <taxon>Thermales</taxon>
        <taxon>Thermaceae</taxon>
        <taxon>Thermus</taxon>
    </lineage>
</organism>
<evidence type="ECO:0000313" key="5">
    <source>
        <dbReference type="Proteomes" id="UP000279841"/>
    </source>
</evidence>
<evidence type="ECO:0000313" key="6">
    <source>
        <dbReference type="Proteomes" id="UP000596099"/>
    </source>
</evidence>
<dbReference type="RefSeq" id="WP_014510689.1">
    <property type="nucleotide sequence ID" value="NZ_AP019792.1"/>
</dbReference>
<keyword evidence="1" id="KW-0472">Membrane</keyword>
<keyword evidence="1" id="KW-1133">Transmembrane helix</keyword>
<reference evidence="4 5" key="1">
    <citation type="submission" date="2018-10" db="EMBL/GenBank/DDBJ databases">
        <authorList>
            <person name="Peiro R."/>
            <person name="Begona"/>
            <person name="Cbmso G."/>
            <person name="Lopez M."/>
            <person name="Gonzalez S."/>
            <person name="Sacristan E."/>
            <person name="Castillo E."/>
        </authorList>
    </citation>
    <scope>NUCLEOTIDE SEQUENCE [LARGE SCALE GENOMIC DNA]</scope>
    <source>
        <strain evidence="4">TTHNAR1</strain>
    </source>
</reference>
<evidence type="ECO:0000313" key="2">
    <source>
        <dbReference type="EMBL" id="BCP66689.1"/>
    </source>
</evidence>
<evidence type="ECO:0000313" key="4">
    <source>
        <dbReference type="EMBL" id="VCU52363.1"/>
    </source>
</evidence>
<feature type="transmembrane region" description="Helical" evidence="1">
    <location>
        <begin position="54"/>
        <end position="78"/>
    </location>
</feature>
<reference evidence="6" key="3">
    <citation type="submission" date="2021-01" db="EMBL/GenBank/DDBJ databases">
        <title>Complete Genome Sequence of Thermus thermophilus Strain HB5018, Isolated from Mine Onsen Hot Spring.</title>
        <authorList>
            <person name="Miyazaki K."/>
            <person name="Moriya T."/>
            <person name="Nemoto N."/>
            <person name="Oshima T."/>
            <person name="Yura K."/>
            <person name="Bessho Y."/>
        </authorList>
    </citation>
    <scope>NUCLEOTIDE SEQUENCE [LARGE SCALE GENOMIC DNA]</scope>
    <source>
        <strain evidence="6">HB5018</strain>
    </source>
</reference>
<evidence type="ECO:0000313" key="3">
    <source>
        <dbReference type="EMBL" id="BCZ87462.1"/>
    </source>
</evidence>
<keyword evidence="1" id="KW-0812">Transmembrane</keyword>
<dbReference type="Proteomes" id="UP000596099">
    <property type="component" value="Chromosome"/>
</dbReference>
<sequence length="86" mass="9400">MREKAQTGLRWALALFGALVLLVLLFNFLFVPAAPAGALAPGRCSYWFFGWRGVGTGTFFLVVLLLGFLLGLGLGLYLKRNAPRRA</sequence>
<dbReference type="AlphaFoldDB" id="A0A3P4AQN3"/>
<proteinExistence type="predicted"/>
<evidence type="ECO:0000256" key="1">
    <source>
        <dbReference type="SAM" id="Phobius"/>
    </source>
</evidence>
<dbReference type="Proteomes" id="UP000279841">
    <property type="component" value="Chromosome"/>
</dbReference>
<dbReference type="Proteomes" id="UP000825379">
    <property type="component" value="Chromosome"/>
</dbReference>
<dbReference type="EMBL" id="LR027517">
    <property type="protein sequence ID" value="VCU52363.1"/>
    <property type="molecule type" value="Genomic_DNA"/>
</dbReference>
<evidence type="ECO:0008006" key="7">
    <source>
        <dbReference type="Google" id="ProtNLM"/>
    </source>
</evidence>
<reference evidence="3" key="4">
    <citation type="submission" date="2021-07" db="EMBL/GenBank/DDBJ databases">
        <title>Complete genome sequences of four Thermus thermophilus strains isolated from Arima Hot Spring in Japan.</title>
        <authorList>
            <person name="Tomariguchi N."/>
            <person name="Ueno Y."/>
            <person name="Miyazaki K."/>
        </authorList>
    </citation>
    <scope>NUCLEOTIDE SEQUENCE</scope>
    <source>
        <strain evidence="3">AA1-1</strain>
    </source>
</reference>
<name>A0A3P4AQN3_THETH</name>
<gene>
    <name evidence="3" type="ORF">TthAA11_16440</name>
    <name evidence="2" type="ORF">TthHB5018_16230</name>
    <name evidence="4" type="ORF">TTHN1_00110</name>
</gene>
<dbReference type="EMBL" id="AP024270">
    <property type="protein sequence ID" value="BCP66689.1"/>
    <property type="molecule type" value="Genomic_DNA"/>
</dbReference>
<reference evidence="2" key="2">
    <citation type="journal article" date="2021" name="Microbiol. Resour. Announc.">
        <title>Complete Genome Sequence of Thermus thermophilus Strain HB5018, Isolated from Mine Hot Spring in Japan.</title>
        <authorList>
            <person name="Miyazaki K."/>
            <person name="Moriya T."/>
            <person name="Nemoto N."/>
            <person name="Oshima T."/>
            <person name="Yura K."/>
            <person name="Bessho Y."/>
        </authorList>
    </citation>
    <scope>NUCLEOTIDE SEQUENCE</scope>
    <source>
        <strain evidence="2">HB5018</strain>
    </source>
</reference>
<protein>
    <recommendedName>
        <fullName evidence="7">Lipopolysaccharide assembly protein A domain-containing protein</fullName>
    </recommendedName>
</protein>
<feature type="transmembrane region" description="Helical" evidence="1">
    <location>
        <begin position="12"/>
        <end position="34"/>
    </location>
</feature>
<dbReference type="EMBL" id="AP024926">
    <property type="protein sequence ID" value="BCZ87462.1"/>
    <property type="molecule type" value="Genomic_DNA"/>
</dbReference>
<accession>A0A3P4AQN3</accession>